<dbReference type="SUPFAM" id="SSF53850">
    <property type="entry name" value="Periplasmic binding protein-like II"/>
    <property type="match status" value="1"/>
</dbReference>
<dbReference type="Proteomes" id="UP000432715">
    <property type="component" value="Unassembled WGS sequence"/>
</dbReference>
<sequence length="449" mass="51446">MVKRNKIHFFLFILLALFICIGPYYFANYKPTEITLEENTDSLKWKGVISFWDYPRLDKKTGGQYNWIREKIKSFEKKHPGVYIDFHPIDWEKGSIKLENALKLGSPPDIIPVGSDYSIIASGILEPLNIHLSTEEIKDFDEVAIKTVTFNGEILAVPWMMTTYTLILNLDMFKERGVEPPVDGIWTYEEFIEKLQRLTFDSKGRGKIDHYGFNSFIKEGYYNTWGIILSDGGRIIDNQLNYVFNDKAAYSGVGKLLDMKHKYAVVHPAFGENTSNQAWTSFYRDQNVAVIPTGTWAFNVLDRLKQEGKGFEYDVALFPIGELGKPVTMSNSIGSYGIAKQEDKEKLQMCVELLKYIVTEENQSQLDRLGVFPVKKSVGNIYANNSKMSTIYESLKNTVIIPPHPYWNEIDEAIQKQLQQGLLGKKDLNQILQDAEDNVTSLIQLKSRH</sequence>
<dbReference type="Pfam" id="PF01547">
    <property type="entry name" value="SBP_bac_1"/>
    <property type="match status" value="1"/>
</dbReference>
<keyword evidence="4" id="KW-1133">Transmembrane helix</keyword>
<evidence type="ECO:0000256" key="2">
    <source>
        <dbReference type="ARBA" id="ARBA00022448"/>
    </source>
</evidence>
<dbReference type="PANTHER" id="PTHR30061">
    <property type="entry name" value="MALTOSE-BINDING PERIPLASMIC PROTEIN"/>
    <property type="match status" value="1"/>
</dbReference>
<dbReference type="OrthoDB" id="9766758at2"/>
<name>A0A6I0FF50_9FIRM</name>
<evidence type="ECO:0000313" key="5">
    <source>
        <dbReference type="EMBL" id="KAB3537866.1"/>
    </source>
</evidence>
<accession>A0A6I0FF50</accession>
<gene>
    <name evidence="5" type="ORF">F8154_02055</name>
</gene>
<dbReference type="AlphaFoldDB" id="A0A6I0FF50"/>
<comment type="caution">
    <text evidence="5">The sequence shown here is derived from an EMBL/GenBank/DDBJ whole genome shotgun (WGS) entry which is preliminary data.</text>
</comment>
<dbReference type="GO" id="GO:0015768">
    <property type="term" value="P:maltose transport"/>
    <property type="evidence" value="ECO:0007669"/>
    <property type="project" value="TreeGrafter"/>
</dbReference>
<evidence type="ECO:0000256" key="3">
    <source>
        <dbReference type="ARBA" id="ARBA00022729"/>
    </source>
</evidence>
<reference evidence="5 6" key="1">
    <citation type="submission" date="2019-10" db="EMBL/GenBank/DDBJ databases">
        <title>Alkaliphilus serpentinus sp. nov. and Alkaliphilus pronyensis sp. nov., two novel anaerobic alkaliphilic species isolated from the serpentinized-hosted hydrothermal field of the Prony Bay (New Caledonia).</title>
        <authorList>
            <person name="Postec A."/>
        </authorList>
    </citation>
    <scope>NUCLEOTIDE SEQUENCE [LARGE SCALE GENOMIC DNA]</scope>
    <source>
        <strain evidence="5 6">LacV</strain>
    </source>
</reference>
<dbReference type="RefSeq" id="WP_151859928.1">
    <property type="nucleotide sequence ID" value="NZ_WBZC01000007.1"/>
</dbReference>
<feature type="transmembrane region" description="Helical" evidence="4">
    <location>
        <begin position="7"/>
        <end position="26"/>
    </location>
</feature>
<keyword evidence="2" id="KW-0813">Transport</keyword>
<evidence type="ECO:0000313" key="6">
    <source>
        <dbReference type="Proteomes" id="UP000432715"/>
    </source>
</evidence>
<dbReference type="EMBL" id="WBZC01000007">
    <property type="protein sequence ID" value="KAB3537866.1"/>
    <property type="molecule type" value="Genomic_DNA"/>
</dbReference>
<keyword evidence="4" id="KW-0472">Membrane</keyword>
<protein>
    <submittedName>
        <fullName evidence="5">Extracellular solute-binding protein</fullName>
    </submittedName>
</protein>
<proteinExistence type="inferred from homology"/>
<dbReference type="Gene3D" id="3.40.190.10">
    <property type="entry name" value="Periplasmic binding protein-like II"/>
    <property type="match status" value="1"/>
</dbReference>
<dbReference type="PANTHER" id="PTHR30061:SF50">
    <property type="entry name" value="MALTOSE_MALTODEXTRIN-BINDING PERIPLASMIC PROTEIN"/>
    <property type="match status" value="1"/>
</dbReference>
<organism evidence="5 6">
    <name type="scientific">Alkaliphilus pronyensis</name>
    <dbReference type="NCBI Taxonomy" id="1482732"/>
    <lineage>
        <taxon>Bacteria</taxon>
        <taxon>Bacillati</taxon>
        <taxon>Bacillota</taxon>
        <taxon>Clostridia</taxon>
        <taxon>Peptostreptococcales</taxon>
        <taxon>Natronincolaceae</taxon>
        <taxon>Alkaliphilus</taxon>
    </lineage>
</organism>
<dbReference type="GO" id="GO:0055052">
    <property type="term" value="C:ATP-binding cassette (ABC) transporter complex, substrate-binding subunit-containing"/>
    <property type="evidence" value="ECO:0007669"/>
    <property type="project" value="TreeGrafter"/>
</dbReference>
<dbReference type="InterPro" id="IPR006059">
    <property type="entry name" value="SBP"/>
</dbReference>
<keyword evidence="4" id="KW-0812">Transmembrane</keyword>
<keyword evidence="3" id="KW-0732">Signal</keyword>
<comment type="similarity">
    <text evidence="1">Belongs to the bacterial solute-binding protein 1 family.</text>
</comment>
<evidence type="ECO:0000256" key="1">
    <source>
        <dbReference type="ARBA" id="ARBA00008520"/>
    </source>
</evidence>
<keyword evidence="6" id="KW-1185">Reference proteome</keyword>
<evidence type="ECO:0000256" key="4">
    <source>
        <dbReference type="SAM" id="Phobius"/>
    </source>
</evidence>
<dbReference type="GO" id="GO:0042956">
    <property type="term" value="P:maltodextrin transmembrane transport"/>
    <property type="evidence" value="ECO:0007669"/>
    <property type="project" value="TreeGrafter"/>
</dbReference>
<dbReference type="GO" id="GO:1901982">
    <property type="term" value="F:maltose binding"/>
    <property type="evidence" value="ECO:0007669"/>
    <property type="project" value="TreeGrafter"/>
</dbReference>